<name>A0ABN3GEI5_9ACTN</name>
<dbReference type="RefSeq" id="WP_344613858.1">
    <property type="nucleotide sequence ID" value="NZ_BAAARV010000029.1"/>
</dbReference>
<accession>A0ABN3GEI5</accession>
<keyword evidence="2" id="KW-1185">Reference proteome</keyword>
<sequence>MTGEHDEWRAWLDVYGVIVEQHAAAGCWTTRDALFDRCGRRCVLDKAAALLADAIAAPLTAA</sequence>
<evidence type="ECO:0000313" key="1">
    <source>
        <dbReference type="EMBL" id="GAA2349803.1"/>
    </source>
</evidence>
<proteinExistence type="predicted"/>
<comment type="caution">
    <text evidence="1">The sequence shown here is derived from an EMBL/GenBank/DDBJ whole genome shotgun (WGS) entry which is preliminary data.</text>
</comment>
<organism evidence="1 2">
    <name type="scientific">Dactylosporangium salmoneum</name>
    <dbReference type="NCBI Taxonomy" id="53361"/>
    <lineage>
        <taxon>Bacteria</taxon>
        <taxon>Bacillati</taxon>
        <taxon>Actinomycetota</taxon>
        <taxon>Actinomycetes</taxon>
        <taxon>Micromonosporales</taxon>
        <taxon>Micromonosporaceae</taxon>
        <taxon>Dactylosporangium</taxon>
    </lineage>
</organism>
<protein>
    <submittedName>
        <fullName evidence="1">Uncharacterized protein</fullName>
    </submittedName>
</protein>
<reference evidence="1 2" key="1">
    <citation type="journal article" date="2019" name="Int. J. Syst. Evol. Microbiol.">
        <title>The Global Catalogue of Microorganisms (GCM) 10K type strain sequencing project: providing services to taxonomists for standard genome sequencing and annotation.</title>
        <authorList>
            <consortium name="The Broad Institute Genomics Platform"/>
            <consortium name="The Broad Institute Genome Sequencing Center for Infectious Disease"/>
            <person name="Wu L."/>
            <person name="Ma J."/>
        </authorList>
    </citation>
    <scope>NUCLEOTIDE SEQUENCE [LARGE SCALE GENOMIC DNA]</scope>
    <source>
        <strain evidence="1 2">JCM 3272</strain>
    </source>
</reference>
<gene>
    <name evidence="1" type="ORF">GCM10010170_039050</name>
</gene>
<dbReference type="Proteomes" id="UP001501444">
    <property type="component" value="Unassembled WGS sequence"/>
</dbReference>
<dbReference type="EMBL" id="BAAARV010000029">
    <property type="protein sequence ID" value="GAA2349803.1"/>
    <property type="molecule type" value="Genomic_DNA"/>
</dbReference>
<evidence type="ECO:0000313" key="2">
    <source>
        <dbReference type="Proteomes" id="UP001501444"/>
    </source>
</evidence>